<name>A0ABQ8LF74_LABRO</name>
<feature type="region of interest" description="Disordered" evidence="1">
    <location>
        <begin position="46"/>
        <end position="74"/>
    </location>
</feature>
<organism evidence="2 3">
    <name type="scientific">Labeo rohita</name>
    <name type="common">Indian major carp</name>
    <name type="synonym">Cyprinus rohita</name>
    <dbReference type="NCBI Taxonomy" id="84645"/>
    <lineage>
        <taxon>Eukaryota</taxon>
        <taxon>Metazoa</taxon>
        <taxon>Chordata</taxon>
        <taxon>Craniata</taxon>
        <taxon>Vertebrata</taxon>
        <taxon>Euteleostomi</taxon>
        <taxon>Actinopterygii</taxon>
        <taxon>Neopterygii</taxon>
        <taxon>Teleostei</taxon>
        <taxon>Ostariophysi</taxon>
        <taxon>Cypriniformes</taxon>
        <taxon>Cyprinidae</taxon>
        <taxon>Labeoninae</taxon>
        <taxon>Labeonini</taxon>
        <taxon>Labeo</taxon>
    </lineage>
</organism>
<evidence type="ECO:0000256" key="1">
    <source>
        <dbReference type="SAM" id="MobiDB-lite"/>
    </source>
</evidence>
<proteinExistence type="predicted"/>
<gene>
    <name evidence="2" type="ORF">H4Q32_015294</name>
</gene>
<keyword evidence="3" id="KW-1185">Reference proteome</keyword>
<evidence type="ECO:0000313" key="3">
    <source>
        <dbReference type="Proteomes" id="UP000830375"/>
    </source>
</evidence>
<sequence length="103" mass="11459">MPKPVEQPEVDLPDPEDLCFPDPVAPESEPEMDLVGIEQPCIPEPEGNLVASPEPKLDLVDPQESRVSQTESTKEMTIKKVPGFIVTRKVQYTTVRTVKKMTS</sequence>
<dbReference type="EMBL" id="JACTAM010000023">
    <property type="protein sequence ID" value="KAI2649360.1"/>
    <property type="molecule type" value="Genomic_DNA"/>
</dbReference>
<evidence type="ECO:0000313" key="2">
    <source>
        <dbReference type="EMBL" id="KAI2649360.1"/>
    </source>
</evidence>
<protein>
    <submittedName>
        <fullName evidence="2">UDP-N-acetylglucosamine 1-carboxyvinyltransferase</fullName>
    </submittedName>
</protein>
<comment type="caution">
    <text evidence="2">The sequence shown here is derived from an EMBL/GenBank/DDBJ whole genome shotgun (WGS) entry which is preliminary data.</text>
</comment>
<accession>A0ABQ8LF74</accession>
<dbReference type="Proteomes" id="UP000830375">
    <property type="component" value="Unassembled WGS sequence"/>
</dbReference>
<reference evidence="2 3" key="1">
    <citation type="submission" date="2022-01" db="EMBL/GenBank/DDBJ databases">
        <title>A high-quality chromosome-level genome assembly of rohu carp, Labeo rohita.</title>
        <authorList>
            <person name="Arick M.A. II"/>
            <person name="Hsu C.-Y."/>
            <person name="Magbanua Z."/>
            <person name="Pechanova O."/>
            <person name="Grover C."/>
            <person name="Miller E."/>
            <person name="Thrash A."/>
            <person name="Ezzel L."/>
            <person name="Alam S."/>
            <person name="Benzie J."/>
            <person name="Hamilton M."/>
            <person name="Karsi A."/>
            <person name="Lawrence M.L."/>
            <person name="Peterson D.G."/>
        </authorList>
    </citation>
    <scope>NUCLEOTIDE SEQUENCE [LARGE SCALE GENOMIC DNA]</scope>
    <source>
        <strain evidence="3">BAU-BD-2019</strain>
        <tissue evidence="2">Blood</tissue>
    </source>
</reference>